<feature type="domain" description="HTH lysR-type" evidence="5">
    <location>
        <begin position="2"/>
        <end position="58"/>
    </location>
</feature>
<dbReference type="InterPro" id="IPR050176">
    <property type="entry name" value="LTTR"/>
</dbReference>
<dbReference type="Gene3D" id="1.10.10.10">
    <property type="entry name" value="Winged helix-like DNA-binding domain superfamily/Winged helix DNA-binding domain"/>
    <property type="match status" value="1"/>
</dbReference>
<dbReference type="Pfam" id="PF00126">
    <property type="entry name" value="HTH_1"/>
    <property type="match status" value="1"/>
</dbReference>
<accession>A0A2T3XKE2</accession>
<comment type="similarity">
    <text evidence="1">Belongs to the LysR transcriptional regulatory family.</text>
</comment>
<organism evidence="6 7">
    <name type="scientific">Trinickia symbiotica</name>
    <dbReference type="NCBI Taxonomy" id="863227"/>
    <lineage>
        <taxon>Bacteria</taxon>
        <taxon>Pseudomonadati</taxon>
        <taxon>Pseudomonadota</taxon>
        <taxon>Betaproteobacteria</taxon>
        <taxon>Burkholderiales</taxon>
        <taxon>Burkholderiaceae</taxon>
        <taxon>Trinickia</taxon>
    </lineage>
</organism>
<name>A0A2T3XKE2_9BURK</name>
<dbReference type="Pfam" id="PF03466">
    <property type="entry name" value="LysR_substrate"/>
    <property type="match status" value="1"/>
</dbReference>
<dbReference type="SUPFAM" id="SSF46785">
    <property type="entry name" value="Winged helix' DNA-binding domain"/>
    <property type="match status" value="1"/>
</dbReference>
<evidence type="ECO:0000256" key="4">
    <source>
        <dbReference type="ARBA" id="ARBA00023163"/>
    </source>
</evidence>
<evidence type="ECO:0000313" key="7">
    <source>
        <dbReference type="Proteomes" id="UP000240638"/>
    </source>
</evidence>
<protein>
    <submittedName>
        <fullName evidence="6">LysR family transcriptional regulator</fullName>
    </submittedName>
</protein>
<dbReference type="NCBIfam" id="NF009888">
    <property type="entry name" value="PRK13348.1"/>
    <property type="match status" value="1"/>
</dbReference>
<evidence type="ECO:0000256" key="2">
    <source>
        <dbReference type="ARBA" id="ARBA00023015"/>
    </source>
</evidence>
<dbReference type="Proteomes" id="UP000240638">
    <property type="component" value="Unassembled WGS sequence"/>
</dbReference>
<sequence length="316" mass="34696">MLNMLQLETFAAVVEHRSFRKAAASLNISSGAVTRRIKALEQSIGTLLLIREPTVALTKAGEDVLRYLISVRLQEDALLRRVMPDTVATTALALAVNADSLATWFEPVARELARHHVTLEIVVDDQEHTLKMLARGDVRGCLSTQHRPVDGFLAEPVGQMRYQCVATPEFACKHFAGGMALANVLKAPAVLFDRKDTLHDTFLESRFGVAVGRYVKHYFPAPISLLNAILDGLGYGLVPAMQAEPLIGHGKLVVLAPEHDLMVDLYWHHRESEPEPLAKLNALIVHGARRSLIQPAPMGKDAVARSSCIGRDGERV</sequence>
<proteinExistence type="inferred from homology"/>
<evidence type="ECO:0000313" key="6">
    <source>
        <dbReference type="EMBL" id="PTB16952.1"/>
    </source>
</evidence>
<dbReference type="InterPro" id="IPR036390">
    <property type="entry name" value="WH_DNA-bd_sf"/>
</dbReference>
<dbReference type="InterPro" id="IPR000847">
    <property type="entry name" value="LysR_HTH_N"/>
</dbReference>
<evidence type="ECO:0000256" key="3">
    <source>
        <dbReference type="ARBA" id="ARBA00023125"/>
    </source>
</evidence>
<dbReference type="NCBIfam" id="TIGR03298">
    <property type="entry name" value="argP"/>
    <property type="match status" value="1"/>
</dbReference>
<dbReference type="EMBL" id="PYUC01000026">
    <property type="protein sequence ID" value="PTB16952.1"/>
    <property type="molecule type" value="Genomic_DNA"/>
</dbReference>
<dbReference type="PANTHER" id="PTHR30579:SF2">
    <property type="entry name" value="HTH-TYPE TRANSCRIPTIONAL REGULATOR ARGP"/>
    <property type="match status" value="1"/>
</dbReference>
<evidence type="ECO:0000256" key="1">
    <source>
        <dbReference type="ARBA" id="ARBA00009437"/>
    </source>
</evidence>
<dbReference type="InterPro" id="IPR036388">
    <property type="entry name" value="WH-like_DNA-bd_sf"/>
</dbReference>
<dbReference type="Gene3D" id="3.40.190.290">
    <property type="match status" value="1"/>
</dbReference>
<gene>
    <name evidence="6" type="ORF">C9I57_30695</name>
</gene>
<keyword evidence="2" id="KW-0805">Transcription regulation</keyword>
<dbReference type="RefSeq" id="WP_107154284.1">
    <property type="nucleotide sequence ID" value="NZ_PYUC01000026.1"/>
</dbReference>
<dbReference type="NCBIfam" id="NF002964">
    <property type="entry name" value="PRK03635.1"/>
    <property type="match status" value="1"/>
</dbReference>
<dbReference type="InterPro" id="IPR005119">
    <property type="entry name" value="LysR_subst-bd"/>
</dbReference>
<dbReference type="AlphaFoldDB" id="A0A2T3XKE2"/>
<dbReference type="InterPro" id="IPR017685">
    <property type="entry name" value="ArgP"/>
</dbReference>
<keyword evidence="4" id="KW-0804">Transcription</keyword>
<reference evidence="6 7" key="1">
    <citation type="submission" date="2018-03" db="EMBL/GenBank/DDBJ databases">
        <title>Whole genome analyses suggest that Burkholderia sensu lato contains two further novel genera in the rhizoxinica-symbiotica group Mycetohabitans gen. nov., and Trinickia gen. nov.: implications for the evolution of diazotrophy and nodulation in the Burkholderiaceae.</title>
        <authorList>
            <person name="Estrada De Los Santos P."/>
            <person name="Palmer M."/>
            <person name="Chavez-Ramirez B."/>
            <person name="Steenkamp E.T."/>
            <person name="Hirsch A.M."/>
            <person name="Manyaka P."/>
            <person name="Maluk M."/>
            <person name="Lafos M."/>
            <person name="Crook M."/>
            <person name="Gross E."/>
            <person name="Simon M.F."/>
            <person name="Bueno Dos Reis Junior F."/>
            <person name="Poole P.S."/>
            <person name="Venter S.N."/>
            <person name="James E.K."/>
        </authorList>
    </citation>
    <scope>NUCLEOTIDE SEQUENCE [LARGE SCALE GENOMIC DNA]</scope>
    <source>
        <strain evidence="6 7">JPY-366</strain>
    </source>
</reference>
<dbReference type="GO" id="GO:0003677">
    <property type="term" value="F:DNA binding"/>
    <property type="evidence" value="ECO:0007669"/>
    <property type="project" value="UniProtKB-KW"/>
</dbReference>
<keyword evidence="3" id="KW-0238">DNA-binding</keyword>
<evidence type="ECO:0000259" key="5">
    <source>
        <dbReference type="PROSITE" id="PS50931"/>
    </source>
</evidence>
<dbReference type="PROSITE" id="PS50931">
    <property type="entry name" value="HTH_LYSR"/>
    <property type="match status" value="1"/>
</dbReference>
<dbReference type="PANTHER" id="PTHR30579">
    <property type="entry name" value="TRANSCRIPTIONAL REGULATOR"/>
    <property type="match status" value="1"/>
</dbReference>
<dbReference type="SUPFAM" id="SSF53850">
    <property type="entry name" value="Periplasmic binding protein-like II"/>
    <property type="match status" value="1"/>
</dbReference>
<dbReference type="GO" id="GO:0003700">
    <property type="term" value="F:DNA-binding transcription factor activity"/>
    <property type="evidence" value="ECO:0007669"/>
    <property type="project" value="InterPro"/>
</dbReference>
<comment type="caution">
    <text evidence="6">The sequence shown here is derived from an EMBL/GenBank/DDBJ whole genome shotgun (WGS) entry which is preliminary data.</text>
</comment>